<protein>
    <recommendedName>
        <fullName evidence="2">histidine kinase</fullName>
        <ecNumber evidence="2">2.7.13.3</ecNumber>
    </recommendedName>
</protein>
<dbReference type="Gene3D" id="3.30.565.10">
    <property type="entry name" value="Histidine kinase-like ATPase, C-terminal domain"/>
    <property type="match status" value="1"/>
</dbReference>
<dbReference type="InterPro" id="IPR005467">
    <property type="entry name" value="His_kinase_dom"/>
</dbReference>
<evidence type="ECO:0000256" key="5">
    <source>
        <dbReference type="ARBA" id="ARBA00023012"/>
    </source>
</evidence>
<dbReference type="EMBL" id="AP023356">
    <property type="protein sequence ID" value="BCJ39501.1"/>
    <property type="molecule type" value="Genomic_DNA"/>
</dbReference>
<gene>
    <name evidence="8" type="ORF">Aiant_01580</name>
</gene>
<evidence type="ECO:0000256" key="1">
    <source>
        <dbReference type="ARBA" id="ARBA00000085"/>
    </source>
</evidence>
<dbReference type="InterPro" id="IPR004358">
    <property type="entry name" value="Sig_transdc_His_kin-like_C"/>
</dbReference>
<name>A0ABM7LJR4_9ACTN</name>
<dbReference type="PROSITE" id="PS50109">
    <property type="entry name" value="HIS_KIN"/>
    <property type="match status" value="1"/>
</dbReference>
<dbReference type="PRINTS" id="PR00344">
    <property type="entry name" value="BCTRLSENSOR"/>
</dbReference>
<keyword evidence="5" id="KW-0902">Two-component regulatory system</keyword>
<keyword evidence="3" id="KW-0808">Transferase</keyword>
<accession>A0ABM7LJR4</accession>
<dbReference type="Pfam" id="PF02518">
    <property type="entry name" value="HATPase_c"/>
    <property type="match status" value="1"/>
</dbReference>
<dbReference type="SUPFAM" id="SSF55874">
    <property type="entry name" value="ATPase domain of HSP90 chaperone/DNA topoisomerase II/histidine kinase"/>
    <property type="match status" value="1"/>
</dbReference>
<feature type="region of interest" description="Disordered" evidence="6">
    <location>
        <begin position="81"/>
        <end position="103"/>
    </location>
</feature>
<organism evidence="8 9">
    <name type="scientific">Actinoplanes ianthinogenes</name>
    <dbReference type="NCBI Taxonomy" id="122358"/>
    <lineage>
        <taxon>Bacteria</taxon>
        <taxon>Bacillati</taxon>
        <taxon>Actinomycetota</taxon>
        <taxon>Actinomycetes</taxon>
        <taxon>Micromonosporales</taxon>
        <taxon>Micromonosporaceae</taxon>
        <taxon>Actinoplanes</taxon>
    </lineage>
</organism>
<dbReference type="EC" id="2.7.13.3" evidence="2"/>
<sequence length="103" mass="10649">MIPRIELSARTRVDGTVLVEIADRGIGIPAAERPRVFDAFHRCANSGGYPGTGLGLAICKRIVERHGGRIGADENPGGGSRFWFTLPGAAGPAGGPEPAAARS</sequence>
<evidence type="ECO:0000256" key="4">
    <source>
        <dbReference type="ARBA" id="ARBA00022777"/>
    </source>
</evidence>
<evidence type="ECO:0000256" key="3">
    <source>
        <dbReference type="ARBA" id="ARBA00022679"/>
    </source>
</evidence>
<dbReference type="InterPro" id="IPR036890">
    <property type="entry name" value="HATPase_C_sf"/>
</dbReference>
<proteinExistence type="predicted"/>
<dbReference type="PANTHER" id="PTHR43711">
    <property type="entry name" value="TWO-COMPONENT HISTIDINE KINASE"/>
    <property type="match status" value="1"/>
</dbReference>
<dbReference type="InterPro" id="IPR050736">
    <property type="entry name" value="Sensor_HK_Regulatory"/>
</dbReference>
<dbReference type="PANTHER" id="PTHR43711:SF1">
    <property type="entry name" value="HISTIDINE KINASE 1"/>
    <property type="match status" value="1"/>
</dbReference>
<evidence type="ECO:0000256" key="2">
    <source>
        <dbReference type="ARBA" id="ARBA00012438"/>
    </source>
</evidence>
<evidence type="ECO:0000256" key="6">
    <source>
        <dbReference type="SAM" id="MobiDB-lite"/>
    </source>
</evidence>
<dbReference type="InterPro" id="IPR003594">
    <property type="entry name" value="HATPase_dom"/>
</dbReference>
<dbReference type="SMART" id="SM00387">
    <property type="entry name" value="HATPase_c"/>
    <property type="match status" value="1"/>
</dbReference>
<dbReference type="Proteomes" id="UP000676967">
    <property type="component" value="Chromosome"/>
</dbReference>
<reference evidence="8 9" key="1">
    <citation type="submission" date="2020-08" db="EMBL/GenBank/DDBJ databases">
        <title>Whole genome shotgun sequence of Actinoplanes ianthinogenes NBRC 13996.</title>
        <authorList>
            <person name="Komaki H."/>
            <person name="Tamura T."/>
        </authorList>
    </citation>
    <scope>NUCLEOTIDE SEQUENCE [LARGE SCALE GENOMIC DNA]</scope>
    <source>
        <strain evidence="8 9">NBRC 13996</strain>
    </source>
</reference>
<dbReference type="RefSeq" id="WP_306415844.1">
    <property type="nucleotide sequence ID" value="NZ_BMQZ01000012.1"/>
</dbReference>
<dbReference type="CDD" id="cd00075">
    <property type="entry name" value="HATPase"/>
    <property type="match status" value="1"/>
</dbReference>
<evidence type="ECO:0000313" key="9">
    <source>
        <dbReference type="Proteomes" id="UP000676967"/>
    </source>
</evidence>
<evidence type="ECO:0000313" key="8">
    <source>
        <dbReference type="EMBL" id="BCJ39501.1"/>
    </source>
</evidence>
<comment type="catalytic activity">
    <reaction evidence="1">
        <text>ATP + protein L-histidine = ADP + protein N-phospho-L-histidine.</text>
        <dbReference type="EC" id="2.7.13.3"/>
    </reaction>
</comment>
<keyword evidence="9" id="KW-1185">Reference proteome</keyword>
<keyword evidence="4" id="KW-0418">Kinase</keyword>
<feature type="domain" description="Histidine kinase" evidence="7">
    <location>
        <begin position="1"/>
        <end position="90"/>
    </location>
</feature>
<evidence type="ECO:0000259" key="7">
    <source>
        <dbReference type="PROSITE" id="PS50109"/>
    </source>
</evidence>